<keyword evidence="2" id="KW-0732">Signal</keyword>
<evidence type="ECO:0000313" key="3">
    <source>
        <dbReference type="Proteomes" id="UP000492821"/>
    </source>
</evidence>
<evidence type="ECO:0000313" key="4">
    <source>
        <dbReference type="WBParaSite" id="Pan_g3623.t1"/>
    </source>
</evidence>
<evidence type="ECO:0000256" key="1">
    <source>
        <dbReference type="SAM" id="MobiDB-lite"/>
    </source>
</evidence>
<feature type="chain" id="PRO_5028906245" evidence="2">
    <location>
        <begin position="20"/>
        <end position="87"/>
    </location>
</feature>
<dbReference type="Proteomes" id="UP000492821">
    <property type="component" value="Unassembled WGS sequence"/>
</dbReference>
<dbReference type="AlphaFoldDB" id="A0A7E4VVC3"/>
<reference evidence="3" key="1">
    <citation type="journal article" date="2013" name="Genetics">
        <title>The draft genome and transcriptome of Panagrellus redivivus are shaped by the harsh demands of a free-living lifestyle.</title>
        <authorList>
            <person name="Srinivasan J."/>
            <person name="Dillman A.R."/>
            <person name="Macchietto M.G."/>
            <person name="Heikkinen L."/>
            <person name="Lakso M."/>
            <person name="Fracchia K.M."/>
            <person name="Antoshechkin I."/>
            <person name="Mortazavi A."/>
            <person name="Wong G."/>
            <person name="Sternberg P.W."/>
        </authorList>
    </citation>
    <scope>NUCLEOTIDE SEQUENCE [LARGE SCALE GENOMIC DNA]</scope>
    <source>
        <strain evidence="3">MT8872</strain>
    </source>
</reference>
<sequence length="87" mass="10044">MKVLHLIFIVGLIALAVEGSAHRHRGRLAHRREYEDNDAFDRPARHSRRRASDDYDDDYEGGGRYEDRSLVWTGGPMDHMRPGARRG</sequence>
<feature type="region of interest" description="Disordered" evidence="1">
    <location>
        <begin position="27"/>
        <end position="87"/>
    </location>
</feature>
<proteinExistence type="predicted"/>
<dbReference type="WBParaSite" id="Pan_g3623.t1">
    <property type="protein sequence ID" value="Pan_g3623.t1"/>
    <property type="gene ID" value="Pan_g3623"/>
</dbReference>
<evidence type="ECO:0000256" key="2">
    <source>
        <dbReference type="SAM" id="SignalP"/>
    </source>
</evidence>
<reference evidence="4" key="2">
    <citation type="submission" date="2020-10" db="UniProtKB">
        <authorList>
            <consortium name="WormBaseParasite"/>
        </authorList>
    </citation>
    <scope>IDENTIFICATION</scope>
</reference>
<keyword evidence="3" id="KW-1185">Reference proteome</keyword>
<accession>A0A7E4VVC3</accession>
<name>A0A7E4VVC3_PANRE</name>
<feature type="signal peptide" evidence="2">
    <location>
        <begin position="1"/>
        <end position="19"/>
    </location>
</feature>
<protein>
    <submittedName>
        <fullName evidence="4">Sp185/333</fullName>
    </submittedName>
</protein>
<feature type="compositionally biased region" description="Basic and acidic residues" evidence="1">
    <location>
        <begin position="31"/>
        <end position="44"/>
    </location>
</feature>
<organism evidence="3 4">
    <name type="scientific">Panagrellus redivivus</name>
    <name type="common">Microworm</name>
    <dbReference type="NCBI Taxonomy" id="6233"/>
    <lineage>
        <taxon>Eukaryota</taxon>
        <taxon>Metazoa</taxon>
        <taxon>Ecdysozoa</taxon>
        <taxon>Nematoda</taxon>
        <taxon>Chromadorea</taxon>
        <taxon>Rhabditida</taxon>
        <taxon>Tylenchina</taxon>
        <taxon>Panagrolaimomorpha</taxon>
        <taxon>Panagrolaimoidea</taxon>
        <taxon>Panagrolaimidae</taxon>
        <taxon>Panagrellus</taxon>
    </lineage>
</organism>